<dbReference type="RefSeq" id="XP_007805013.1">
    <property type="nucleotide sequence ID" value="XM_007806822.1"/>
</dbReference>
<feature type="compositionally biased region" description="Low complexity" evidence="1">
    <location>
        <begin position="220"/>
        <end position="235"/>
    </location>
</feature>
<keyword evidence="3" id="KW-1185">Reference proteome</keyword>
<evidence type="ECO:0000313" key="3">
    <source>
        <dbReference type="Proteomes" id="UP000019373"/>
    </source>
</evidence>
<feature type="compositionally biased region" description="Basic residues" evidence="1">
    <location>
        <begin position="1"/>
        <end position="13"/>
    </location>
</feature>
<reference evidence="3" key="1">
    <citation type="journal article" date="2014" name="BMC Genomics">
        <title>Genome characteristics reveal the impact of lichenization on lichen-forming fungus Endocarpon pusillum Hedwig (Verrucariales, Ascomycota).</title>
        <authorList>
            <person name="Wang Y.-Y."/>
            <person name="Liu B."/>
            <person name="Zhang X.-Y."/>
            <person name="Zhou Q.-M."/>
            <person name="Zhang T."/>
            <person name="Li H."/>
            <person name="Yu Y.-F."/>
            <person name="Zhang X.-L."/>
            <person name="Hao X.-Y."/>
            <person name="Wang M."/>
            <person name="Wang L."/>
            <person name="Wei J.-C."/>
        </authorList>
    </citation>
    <scope>NUCLEOTIDE SEQUENCE [LARGE SCALE GENOMIC DNA]</scope>
    <source>
        <strain evidence="3">Z07020 / HMAS-L-300199</strain>
    </source>
</reference>
<feature type="region of interest" description="Disordered" evidence="1">
    <location>
        <begin position="1"/>
        <end position="45"/>
    </location>
</feature>
<dbReference type="AlphaFoldDB" id="U1HGR1"/>
<dbReference type="Proteomes" id="UP000019373">
    <property type="component" value="Unassembled WGS sequence"/>
</dbReference>
<protein>
    <submittedName>
        <fullName evidence="2">Uncharacterized protein</fullName>
    </submittedName>
</protein>
<name>U1HGR1_ENDPU</name>
<dbReference type="EMBL" id="KE721446">
    <property type="protein sequence ID" value="ERF69340.1"/>
    <property type="molecule type" value="Genomic_DNA"/>
</dbReference>
<feature type="compositionally biased region" description="Acidic residues" evidence="1">
    <location>
        <begin position="203"/>
        <end position="214"/>
    </location>
</feature>
<feature type="compositionally biased region" description="Polar residues" evidence="1">
    <location>
        <begin position="188"/>
        <end position="199"/>
    </location>
</feature>
<evidence type="ECO:0000313" key="2">
    <source>
        <dbReference type="EMBL" id="ERF69340.1"/>
    </source>
</evidence>
<dbReference type="OrthoDB" id="4548547at2759"/>
<feature type="region of interest" description="Disordered" evidence="1">
    <location>
        <begin position="166"/>
        <end position="275"/>
    </location>
</feature>
<accession>U1HGR1</accession>
<gene>
    <name evidence="2" type="ORF">EPUS_09344</name>
</gene>
<proteinExistence type="predicted"/>
<dbReference type="GeneID" id="19244169"/>
<evidence type="ECO:0000256" key="1">
    <source>
        <dbReference type="SAM" id="MobiDB-lite"/>
    </source>
</evidence>
<sequence length="275" mass="30500">MELRRSQRQRKPKTIWEEKGAPSAARDPKITNRTDRTEQKTALKPVASGPLLKTLEIDAIRLPDLPAYEPPLKLRFERSNSLLQGLSQLNTFQKLLTPSIIDRIVESTNSYAQNARNTDFEEEEDPESFFRPWKPVNIIDIWRYIGWSPPPPPPPPPPSIAYFDVERVPDTPPRGSPTGAPDAAALNAATSTSVRQSFLTPDKEEEKEEEEAIDEAFILPPSTAPAAMMQAMTQSRAGRKRAPTMKALEAEKVPKRGTGQGRGRGKGRAGRGAQG</sequence>
<dbReference type="HOGENOM" id="CLU_1012043_0_0_1"/>
<feature type="compositionally biased region" description="Basic and acidic residues" evidence="1">
    <location>
        <begin position="14"/>
        <end position="41"/>
    </location>
</feature>
<organism evidence="2 3">
    <name type="scientific">Endocarpon pusillum (strain Z07020 / HMAS-L-300199)</name>
    <name type="common">Lichen-forming fungus</name>
    <dbReference type="NCBI Taxonomy" id="1263415"/>
    <lineage>
        <taxon>Eukaryota</taxon>
        <taxon>Fungi</taxon>
        <taxon>Dikarya</taxon>
        <taxon>Ascomycota</taxon>
        <taxon>Pezizomycotina</taxon>
        <taxon>Eurotiomycetes</taxon>
        <taxon>Chaetothyriomycetidae</taxon>
        <taxon>Verrucariales</taxon>
        <taxon>Verrucariaceae</taxon>
        <taxon>Endocarpon</taxon>
    </lineage>
</organism>